<dbReference type="Pfam" id="PF00069">
    <property type="entry name" value="Pkinase"/>
    <property type="match status" value="1"/>
</dbReference>
<evidence type="ECO:0000256" key="3">
    <source>
        <dbReference type="ARBA" id="ARBA00022777"/>
    </source>
</evidence>
<organism evidence="8 9">
    <name type="scientific">Tahibacter amnicola</name>
    <dbReference type="NCBI Taxonomy" id="2976241"/>
    <lineage>
        <taxon>Bacteria</taxon>
        <taxon>Pseudomonadati</taxon>
        <taxon>Pseudomonadota</taxon>
        <taxon>Gammaproteobacteria</taxon>
        <taxon>Lysobacterales</taxon>
        <taxon>Rhodanobacteraceae</taxon>
        <taxon>Tahibacter</taxon>
    </lineage>
</organism>
<dbReference type="RefSeq" id="WP_261696863.1">
    <property type="nucleotide sequence ID" value="NZ_CP104694.1"/>
</dbReference>
<dbReference type="InterPro" id="IPR008271">
    <property type="entry name" value="Ser/Thr_kinase_AS"/>
</dbReference>
<dbReference type="PANTHER" id="PTHR43289:SF6">
    <property type="entry name" value="SERINE_THREONINE-PROTEIN KINASE NEKL-3"/>
    <property type="match status" value="1"/>
</dbReference>
<dbReference type="Gene3D" id="3.90.1580.10">
    <property type="entry name" value="paralog of FGE (formylglycine-generating enzyme)"/>
    <property type="match status" value="1"/>
</dbReference>
<sequence length="759" mass="81792">MAVAPGIPFDIPGYRIARQLGQGGMATVYLATQTSLGRQVAIKVLAAERTPSNELIKRFENEARTIARLDHPNIVSIYDVGRASTGQLYYTLPYLPNGDLSTRRNIQDQRVILGILRGLAQALAYAHEQGIVHRDVKPENVLFDKLDRPLLADFGIALARYSDIRMTREGATLGSTGYMSPEQARGHVIDGRSDLYSLGVIAYELLTGDLPFHGPDALSVALAHVEQAVPRLPPTRRVWQPLIDKALAKDPNDRFQDAAAFLRCLEQIEGDLDGRRKPVATAIGWRERLSAIPASFWVGASVVVGTSLLLAMLLWPGAEAPSNGTVIATGAPAVAPQPTDKPAEPPEPARAGADVAGLLATAKSNLDQGKLVTPAGDNAAEGYFAVRAADATNAEATAGLVAVLQALGRQADEAIAKGDSDSVRQLHEQARMLSERAVLRSTPDWPQYLAARRSAFEQQVAAGLQARDPAALERLQAVADTFVQDDPAFGEHWRQAQRSLAPASPPIDTTTISADAGGPELVLVPAVIDGRSLDHAFAMTRNEVTRGEYAAFAKATGRAEANCREPMKILSRFRKLSWRNPDFVQQENEPVVCVSWQDAFAYARWLSQRTGATYRLPTESEWQHATHSIGRGNICELGNVADSTMGGRFTLADRHKCNDGNAHTASVGRYRSTALGINDLVGNVAEWTLDCGAGGALDRLMKPDACPERIFRGTSWRDGPNDSTSTRRGSSDPDIGYTTVGIRLVRELDGAAGASTAGR</sequence>
<dbReference type="InterPro" id="IPR011009">
    <property type="entry name" value="Kinase-like_dom_sf"/>
</dbReference>
<name>A0ABY6BMW4_9GAMM</name>
<dbReference type="SMART" id="SM00220">
    <property type="entry name" value="S_TKc"/>
    <property type="match status" value="1"/>
</dbReference>
<feature type="region of interest" description="Disordered" evidence="6">
    <location>
        <begin position="711"/>
        <end position="735"/>
    </location>
</feature>
<evidence type="ECO:0000259" key="7">
    <source>
        <dbReference type="PROSITE" id="PS50011"/>
    </source>
</evidence>
<evidence type="ECO:0000256" key="6">
    <source>
        <dbReference type="SAM" id="MobiDB-lite"/>
    </source>
</evidence>
<accession>A0ABY6BMW4</accession>
<keyword evidence="9" id="KW-1185">Reference proteome</keyword>
<proteinExistence type="predicted"/>
<keyword evidence="2 5" id="KW-0547">Nucleotide-binding</keyword>
<dbReference type="CDD" id="cd14014">
    <property type="entry name" value="STKc_PknB_like"/>
    <property type="match status" value="1"/>
</dbReference>
<dbReference type="InterPro" id="IPR000719">
    <property type="entry name" value="Prot_kinase_dom"/>
</dbReference>
<evidence type="ECO:0000256" key="1">
    <source>
        <dbReference type="ARBA" id="ARBA00022679"/>
    </source>
</evidence>
<dbReference type="InterPro" id="IPR005532">
    <property type="entry name" value="SUMF_dom"/>
</dbReference>
<keyword evidence="4 5" id="KW-0067">ATP-binding</keyword>
<reference evidence="8" key="1">
    <citation type="submission" date="2022-09" db="EMBL/GenBank/DDBJ databases">
        <title>Tahibacter sp. nov., isolated from a fresh water.</title>
        <authorList>
            <person name="Baek J.H."/>
            <person name="Lee J.K."/>
            <person name="Kim J.M."/>
            <person name="Jeon C.O."/>
        </authorList>
    </citation>
    <scope>NUCLEOTIDE SEQUENCE</scope>
    <source>
        <strain evidence="8">W38</strain>
    </source>
</reference>
<dbReference type="GO" id="GO:0016301">
    <property type="term" value="F:kinase activity"/>
    <property type="evidence" value="ECO:0007669"/>
    <property type="project" value="UniProtKB-KW"/>
</dbReference>
<dbReference type="PROSITE" id="PS00108">
    <property type="entry name" value="PROTEIN_KINASE_ST"/>
    <property type="match status" value="1"/>
</dbReference>
<evidence type="ECO:0000256" key="4">
    <source>
        <dbReference type="ARBA" id="ARBA00022840"/>
    </source>
</evidence>
<evidence type="ECO:0000313" key="9">
    <source>
        <dbReference type="Proteomes" id="UP001064632"/>
    </source>
</evidence>
<evidence type="ECO:0000256" key="2">
    <source>
        <dbReference type="ARBA" id="ARBA00022741"/>
    </source>
</evidence>
<dbReference type="EMBL" id="CP104694">
    <property type="protein sequence ID" value="UXI69911.1"/>
    <property type="molecule type" value="Genomic_DNA"/>
</dbReference>
<dbReference type="InterPro" id="IPR017441">
    <property type="entry name" value="Protein_kinase_ATP_BS"/>
</dbReference>
<dbReference type="SUPFAM" id="SSF56112">
    <property type="entry name" value="Protein kinase-like (PK-like)"/>
    <property type="match status" value="1"/>
</dbReference>
<dbReference type="Pfam" id="PF03781">
    <property type="entry name" value="FGE-sulfatase"/>
    <property type="match status" value="1"/>
</dbReference>
<dbReference type="SUPFAM" id="SSF56436">
    <property type="entry name" value="C-type lectin-like"/>
    <property type="match status" value="1"/>
</dbReference>
<keyword evidence="3 8" id="KW-0418">Kinase</keyword>
<protein>
    <submittedName>
        <fullName evidence="8">Bifunctional serine/threonine-protein kinase/formylglycine-generating enzyme family protein</fullName>
    </submittedName>
</protein>
<feature type="domain" description="Protein kinase" evidence="7">
    <location>
        <begin position="14"/>
        <end position="268"/>
    </location>
</feature>
<dbReference type="Gene3D" id="1.10.510.10">
    <property type="entry name" value="Transferase(Phosphotransferase) domain 1"/>
    <property type="match status" value="1"/>
</dbReference>
<dbReference type="PROSITE" id="PS50011">
    <property type="entry name" value="PROTEIN_KINASE_DOM"/>
    <property type="match status" value="1"/>
</dbReference>
<dbReference type="Proteomes" id="UP001064632">
    <property type="component" value="Chromosome"/>
</dbReference>
<gene>
    <name evidence="8" type="ORF">N4264_09870</name>
</gene>
<dbReference type="InterPro" id="IPR042095">
    <property type="entry name" value="SUMF_sf"/>
</dbReference>
<dbReference type="PROSITE" id="PS00107">
    <property type="entry name" value="PROTEIN_KINASE_ATP"/>
    <property type="match status" value="1"/>
</dbReference>
<dbReference type="InterPro" id="IPR016187">
    <property type="entry name" value="CTDL_fold"/>
</dbReference>
<evidence type="ECO:0000313" key="8">
    <source>
        <dbReference type="EMBL" id="UXI69911.1"/>
    </source>
</evidence>
<dbReference type="Gene3D" id="3.30.200.20">
    <property type="entry name" value="Phosphorylase Kinase, domain 1"/>
    <property type="match status" value="1"/>
</dbReference>
<feature type="binding site" evidence="5">
    <location>
        <position position="43"/>
    </location>
    <ligand>
        <name>ATP</name>
        <dbReference type="ChEBI" id="CHEBI:30616"/>
    </ligand>
</feature>
<keyword evidence="1" id="KW-0808">Transferase</keyword>
<dbReference type="PANTHER" id="PTHR43289">
    <property type="entry name" value="MITOGEN-ACTIVATED PROTEIN KINASE KINASE KINASE 20-RELATED"/>
    <property type="match status" value="1"/>
</dbReference>
<evidence type="ECO:0000256" key="5">
    <source>
        <dbReference type="PROSITE-ProRule" id="PRU10141"/>
    </source>
</evidence>